<keyword evidence="1" id="KW-0175">Coiled coil</keyword>
<keyword evidence="3" id="KW-1185">Reference proteome</keyword>
<evidence type="ECO:0000313" key="3">
    <source>
        <dbReference type="Proteomes" id="UP000195273"/>
    </source>
</evidence>
<dbReference type="EMBL" id="CP021431">
    <property type="protein sequence ID" value="ARU02661.1"/>
    <property type="molecule type" value="Genomic_DNA"/>
</dbReference>
<dbReference type="KEGG" id="lvs:LOKVESSMR4R_03389"/>
<gene>
    <name evidence="2" type="ORF">LOKVESSMR4R_03389</name>
</gene>
<organism evidence="2 3">
    <name type="scientific">Yoonia vestfoldensis</name>
    <dbReference type="NCBI Taxonomy" id="245188"/>
    <lineage>
        <taxon>Bacteria</taxon>
        <taxon>Pseudomonadati</taxon>
        <taxon>Pseudomonadota</taxon>
        <taxon>Alphaproteobacteria</taxon>
        <taxon>Rhodobacterales</taxon>
        <taxon>Paracoccaceae</taxon>
        <taxon>Yoonia</taxon>
    </lineage>
</organism>
<feature type="coiled-coil region" evidence="1">
    <location>
        <begin position="56"/>
        <end position="90"/>
    </location>
</feature>
<name>A0A1Y0EH01_9RHOB</name>
<reference evidence="2 3" key="1">
    <citation type="submission" date="2017-05" db="EMBL/GenBank/DDBJ databases">
        <title>Genome Sequence of Loktanella vestfoldensis Strain SMR4r Isolated from a Culture of the Diatom Skeletonema marinoi.</title>
        <authorList>
            <person name="Topel M."/>
            <person name="Pinder M.I.M."/>
            <person name="Johansson O.N."/>
            <person name="Kourtchenko O."/>
            <person name="Godhe A."/>
            <person name="Clarke A.K."/>
        </authorList>
    </citation>
    <scope>NUCLEOTIDE SEQUENCE [LARGE SCALE GENOMIC DNA]</scope>
    <source>
        <strain evidence="2 3">SMR4r</strain>
    </source>
</reference>
<protein>
    <submittedName>
        <fullName evidence="2">Uncharacterized protein</fullName>
    </submittedName>
</protein>
<sequence length="141" mass="15721">MHFNSLNRLRHLGEIATSRHLATRELADRLRTVRDERHRAAERVERLTTGRDYSDRGGVEAEVKRLEARIADLDETITDLEDRRQNASAGFQAAKTLETRCREFAREHGLPVPEEVIGDAEGYAGARMPGGLGMIQQGGAA</sequence>
<dbReference type="RefSeq" id="WP_087211005.1">
    <property type="nucleotide sequence ID" value="NZ_CP021431.1"/>
</dbReference>
<proteinExistence type="predicted"/>
<dbReference type="AlphaFoldDB" id="A0A1Y0EH01"/>
<evidence type="ECO:0000256" key="1">
    <source>
        <dbReference type="SAM" id="Coils"/>
    </source>
</evidence>
<accession>A0A1Y0EH01</accession>
<dbReference type="Proteomes" id="UP000195273">
    <property type="component" value="Chromosome"/>
</dbReference>
<evidence type="ECO:0000313" key="2">
    <source>
        <dbReference type="EMBL" id="ARU02661.1"/>
    </source>
</evidence>